<dbReference type="SUPFAM" id="SSF46785">
    <property type="entry name" value="Winged helix' DNA-binding domain"/>
    <property type="match status" value="1"/>
</dbReference>
<reference evidence="1 2" key="1">
    <citation type="submission" date="2016-10" db="EMBL/GenBank/DDBJ databases">
        <authorList>
            <person name="de Groot N.N."/>
        </authorList>
    </citation>
    <scope>NUCLEOTIDE SEQUENCE [LARGE SCALE GENOMIC DNA]</scope>
    <source>
        <strain evidence="1 2">B25</strain>
    </source>
</reference>
<dbReference type="InterPro" id="IPR036390">
    <property type="entry name" value="WH_DNA-bd_sf"/>
</dbReference>
<dbReference type="RefSeq" id="WP_074641641.1">
    <property type="nucleotide sequence ID" value="NZ_FOFU01000002.1"/>
</dbReference>
<accession>A0A1H9D5N2</accession>
<dbReference type="OrthoDB" id="213028at2"/>
<dbReference type="AlphaFoldDB" id="A0A1H9D5N2"/>
<protein>
    <submittedName>
        <fullName evidence="1">Transcriptional regulator, BadM/Rrf2 family</fullName>
    </submittedName>
</protein>
<evidence type="ECO:0000313" key="2">
    <source>
        <dbReference type="Proteomes" id="UP000182360"/>
    </source>
</evidence>
<dbReference type="InterPro" id="IPR000944">
    <property type="entry name" value="Tscrpt_reg_Rrf2"/>
</dbReference>
<keyword evidence="2" id="KW-1185">Reference proteome</keyword>
<evidence type="ECO:0000313" key="1">
    <source>
        <dbReference type="EMBL" id="SEQ08792.1"/>
    </source>
</evidence>
<dbReference type="PANTHER" id="PTHR33221:SF15">
    <property type="entry name" value="HTH-TYPE TRANSCRIPTIONAL REGULATOR YWGB-RELATED"/>
    <property type="match status" value="1"/>
</dbReference>
<sequence>MKLNTNLTVAIHTILCIAYFEKDNKVTSDFIAGSTGMNPVIIRKILGKLQAAGMVETKAGVGGSTLSKKAEEITLLDVYKAVSEEKESERSVFNFHVNPNSKCPVGSKIHAVLDHPLDNAQKALEEELKKTTIKDLMGKL</sequence>
<dbReference type="Proteomes" id="UP000182360">
    <property type="component" value="Unassembled WGS sequence"/>
</dbReference>
<dbReference type="GO" id="GO:0005829">
    <property type="term" value="C:cytosol"/>
    <property type="evidence" value="ECO:0007669"/>
    <property type="project" value="TreeGrafter"/>
</dbReference>
<proteinExistence type="predicted"/>
<dbReference type="Pfam" id="PF02082">
    <property type="entry name" value="Rrf2"/>
    <property type="match status" value="1"/>
</dbReference>
<dbReference type="eggNOG" id="COG1959">
    <property type="taxonomic scope" value="Bacteria"/>
</dbReference>
<dbReference type="GO" id="GO:0003700">
    <property type="term" value="F:DNA-binding transcription factor activity"/>
    <property type="evidence" value="ECO:0007669"/>
    <property type="project" value="TreeGrafter"/>
</dbReference>
<dbReference type="InterPro" id="IPR036388">
    <property type="entry name" value="WH-like_DNA-bd_sf"/>
</dbReference>
<organism evidence="1 2">
    <name type="scientific">Treponema bryantii</name>
    <dbReference type="NCBI Taxonomy" id="163"/>
    <lineage>
        <taxon>Bacteria</taxon>
        <taxon>Pseudomonadati</taxon>
        <taxon>Spirochaetota</taxon>
        <taxon>Spirochaetia</taxon>
        <taxon>Spirochaetales</taxon>
        <taxon>Treponemataceae</taxon>
        <taxon>Treponema</taxon>
    </lineage>
</organism>
<dbReference type="EMBL" id="FOFU01000002">
    <property type="protein sequence ID" value="SEQ08792.1"/>
    <property type="molecule type" value="Genomic_DNA"/>
</dbReference>
<dbReference type="PROSITE" id="PS51197">
    <property type="entry name" value="HTH_RRF2_2"/>
    <property type="match status" value="1"/>
</dbReference>
<gene>
    <name evidence="1" type="ORF">SAMN04487977_102447</name>
</gene>
<dbReference type="Gene3D" id="1.10.10.10">
    <property type="entry name" value="Winged helix-like DNA-binding domain superfamily/Winged helix DNA-binding domain"/>
    <property type="match status" value="1"/>
</dbReference>
<name>A0A1H9D5N2_9SPIR</name>
<dbReference type="PANTHER" id="PTHR33221">
    <property type="entry name" value="WINGED HELIX-TURN-HELIX TRANSCRIPTIONAL REGULATOR, RRF2 FAMILY"/>
    <property type="match status" value="1"/>
</dbReference>